<dbReference type="InterPro" id="IPR052399">
    <property type="entry name" value="Phage_Baseplate_Assmbl_Protein"/>
</dbReference>
<dbReference type="PANTHER" id="PTHR37829:SF3">
    <property type="entry name" value="PROTEIN JAYE-RELATED"/>
    <property type="match status" value="1"/>
</dbReference>
<dbReference type="InterPro" id="IPR058531">
    <property type="entry name" value="Baseplate_J_M"/>
</dbReference>
<accession>A0ABU9PXV2</accession>
<evidence type="ECO:0000259" key="3">
    <source>
        <dbReference type="Pfam" id="PF26078"/>
    </source>
</evidence>
<name>A0ABU9PXV2_9BURK</name>
<evidence type="ECO:0000256" key="1">
    <source>
        <dbReference type="ARBA" id="ARBA00038087"/>
    </source>
</evidence>
<feature type="domain" description="Baseplate protein J-like barrel" evidence="2">
    <location>
        <begin position="88"/>
        <end position="170"/>
    </location>
</feature>
<sequence length="361" mass="39121">MPFDTPSLPKLIERVSVDLSNKSTSSLRRADRQVLARTHAGASHGLHGHLSWNAKQILPDTADEEMLIRQGRLRLRQQRKDASSAFGTATVKGKVGAIVDEDVLMQSEDGRRYRVTSSVRLGAVSSSVEVEAMVAGSDGNLPAGAKLSMVSPVLDVEDDGVVNAPGISGGSQQETIEEYRQRVMRSYQRVPHGGNAGDYVDWALEVPGVTRAWCVRAYMGPGTVGVFFMRDNDDEPVPDENEIKLVADHINAVNVRPVTAEIYVQAPPQVRVAFVIELDPDSSVTRAAVEASLRDLLKREEEGAAAIPQSEVDKPRRIPLTHIAEAISGSPGEYDHKLIKPTTDIILPGHAIAIFGGITWG</sequence>
<dbReference type="EMBL" id="JBANDC010000010">
    <property type="protein sequence ID" value="MEM4988839.1"/>
    <property type="molecule type" value="Genomic_DNA"/>
</dbReference>
<dbReference type="Pfam" id="PF04865">
    <property type="entry name" value="Baseplate_J"/>
    <property type="match status" value="1"/>
</dbReference>
<comment type="similarity">
    <text evidence="1">Belongs to the Mu gp47/PBSX XkdT family.</text>
</comment>
<evidence type="ECO:0000259" key="4">
    <source>
        <dbReference type="Pfam" id="PF26079"/>
    </source>
</evidence>
<dbReference type="Pfam" id="PF26078">
    <property type="entry name" value="Baseplate_J_M"/>
    <property type="match status" value="1"/>
</dbReference>
<gene>
    <name evidence="5" type="ORF">V8G57_15705</name>
</gene>
<evidence type="ECO:0000259" key="2">
    <source>
        <dbReference type="Pfam" id="PF04865"/>
    </source>
</evidence>
<feature type="domain" description="Baseplate J-like C-terminal" evidence="4">
    <location>
        <begin position="274"/>
        <end position="360"/>
    </location>
</feature>
<evidence type="ECO:0000313" key="5">
    <source>
        <dbReference type="EMBL" id="MEM4988839.1"/>
    </source>
</evidence>
<feature type="domain" description="Baseplate J-like central" evidence="3">
    <location>
        <begin position="191"/>
        <end position="266"/>
    </location>
</feature>
<dbReference type="PANTHER" id="PTHR37829">
    <property type="entry name" value="PHAGE-LIKE ELEMENT PBSX PROTEIN XKDT"/>
    <property type="match status" value="1"/>
</dbReference>
<protein>
    <submittedName>
        <fullName evidence="5">Baseplate J/gp47 family protein</fullName>
    </submittedName>
</protein>
<dbReference type="RefSeq" id="WP_342830169.1">
    <property type="nucleotide sequence ID" value="NZ_JBANDC010000010.1"/>
</dbReference>
<comment type="caution">
    <text evidence="5">The sequence shown here is derived from an EMBL/GenBank/DDBJ whole genome shotgun (WGS) entry which is preliminary data.</text>
</comment>
<keyword evidence="6" id="KW-1185">Reference proteome</keyword>
<dbReference type="InterPro" id="IPR058530">
    <property type="entry name" value="Baseplate_J-like_C"/>
</dbReference>
<evidence type="ECO:0000313" key="6">
    <source>
        <dbReference type="Proteomes" id="UP001495910"/>
    </source>
</evidence>
<dbReference type="Proteomes" id="UP001495910">
    <property type="component" value="Unassembled WGS sequence"/>
</dbReference>
<reference evidence="5 6" key="1">
    <citation type="submission" date="2024-02" db="EMBL/GenBank/DDBJ databases">
        <title>Draft genome sequence of Collimonas sp. strain H4R21, an effective mineral-weathering bacterial strain isolated from the beech rhizosphere.</title>
        <authorList>
            <person name="Morin E."/>
            <person name="Uroz S."/>
            <person name="Leveau J.H.J."/>
            <person name="Kumar R."/>
            <person name="Rey M.W."/>
            <person name="Pham J."/>
        </authorList>
    </citation>
    <scope>NUCLEOTIDE SEQUENCE [LARGE SCALE GENOMIC DNA]</scope>
    <source>
        <strain evidence="5 6">H4R21</strain>
    </source>
</reference>
<organism evidence="5 6">
    <name type="scientific">Collimonas rhizosphaerae</name>
    <dbReference type="NCBI Taxonomy" id="3126357"/>
    <lineage>
        <taxon>Bacteria</taxon>
        <taxon>Pseudomonadati</taxon>
        <taxon>Pseudomonadota</taxon>
        <taxon>Betaproteobacteria</taxon>
        <taxon>Burkholderiales</taxon>
        <taxon>Oxalobacteraceae</taxon>
        <taxon>Collimonas</taxon>
    </lineage>
</organism>
<proteinExistence type="inferred from homology"/>
<dbReference type="Pfam" id="PF26079">
    <property type="entry name" value="Baseplate_J_C"/>
    <property type="match status" value="1"/>
</dbReference>
<dbReference type="InterPro" id="IPR006949">
    <property type="entry name" value="Barrel_Baseplate_J-like"/>
</dbReference>